<dbReference type="PROSITE" id="PS50082">
    <property type="entry name" value="WD_REPEATS_2"/>
    <property type="match status" value="3"/>
</dbReference>
<keyword evidence="1 3" id="KW-0853">WD repeat</keyword>
<feature type="compositionally biased region" description="Acidic residues" evidence="4">
    <location>
        <begin position="28"/>
        <end position="53"/>
    </location>
</feature>
<feature type="compositionally biased region" description="Polar residues" evidence="4">
    <location>
        <begin position="1"/>
        <end position="12"/>
    </location>
</feature>
<keyword evidence="7" id="KW-1185">Reference proteome</keyword>
<evidence type="ECO:0000256" key="3">
    <source>
        <dbReference type="PROSITE-ProRule" id="PRU00221"/>
    </source>
</evidence>
<dbReference type="SMART" id="SM00320">
    <property type="entry name" value="WD40"/>
    <property type="match status" value="8"/>
</dbReference>
<protein>
    <submittedName>
        <fullName evidence="6">Angio-associated migratory cell protein</fullName>
    </submittedName>
</protein>
<feature type="repeat" description="WD" evidence="3">
    <location>
        <begin position="206"/>
        <end position="232"/>
    </location>
</feature>
<evidence type="ECO:0000256" key="4">
    <source>
        <dbReference type="SAM" id="MobiDB-lite"/>
    </source>
</evidence>
<dbReference type="InterPro" id="IPR015943">
    <property type="entry name" value="WD40/YVTN_repeat-like_dom_sf"/>
</dbReference>
<evidence type="ECO:0000259" key="5">
    <source>
        <dbReference type="Pfam" id="PF12894"/>
    </source>
</evidence>
<feature type="region of interest" description="Disordered" evidence="4">
    <location>
        <begin position="28"/>
        <end position="55"/>
    </location>
</feature>
<accession>A0A9Q0S614</accession>
<reference evidence="6" key="1">
    <citation type="submission" date="2022-07" db="EMBL/GenBank/DDBJ databases">
        <authorList>
            <person name="Trinca V."/>
            <person name="Uliana J.V.C."/>
            <person name="Torres T.T."/>
            <person name="Ward R.J."/>
            <person name="Monesi N."/>
        </authorList>
    </citation>
    <scope>NUCLEOTIDE SEQUENCE</scope>
    <source>
        <strain evidence="6">HSMRA1968</strain>
        <tissue evidence="6">Whole embryos</tissue>
    </source>
</reference>
<evidence type="ECO:0000313" key="6">
    <source>
        <dbReference type="EMBL" id="KAJ6645368.1"/>
    </source>
</evidence>
<dbReference type="PANTHER" id="PTHR19857:SF8">
    <property type="entry name" value="ANGIO-ASSOCIATED MIGRATORY CELL PROTEIN"/>
    <property type="match status" value="1"/>
</dbReference>
<feature type="repeat" description="WD" evidence="3">
    <location>
        <begin position="67"/>
        <end position="108"/>
    </location>
</feature>
<name>A0A9Q0S614_9DIPT</name>
<proteinExistence type="predicted"/>
<dbReference type="CDD" id="cd00200">
    <property type="entry name" value="WD40"/>
    <property type="match status" value="1"/>
</dbReference>
<dbReference type="InterPro" id="IPR051179">
    <property type="entry name" value="WD_repeat_multifunction"/>
</dbReference>
<evidence type="ECO:0000256" key="1">
    <source>
        <dbReference type="ARBA" id="ARBA00022574"/>
    </source>
</evidence>
<feature type="region of interest" description="Disordered" evidence="4">
    <location>
        <begin position="1"/>
        <end position="20"/>
    </location>
</feature>
<dbReference type="Gene3D" id="2.130.10.10">
    <property type="entry name" value="YVTN repeat-like/Quinoprotein amine dehydrogenase"/>
    <property type="match status" value="1"/>
</dbReference>
<dbReference type="InterPro" id="IPR001680">
    <property type="entry name" value="WD40_rpt"/>
</dbReference>
<feature type="domain" description="Anaphase-promoting complex subunit 4-like WD40" evidence="5">
    <location>
        <begin position="160"/>
        <end position="248"/>
    </location>
</feature>
<feature type="repeat" description="WD" evidence="3">
    <location>
        <begin position="363"/>
        <end position="395"/>
    </location>
</feature>
<dbReference type="AlphaFoldDB" id="A0A9Q0S614"/>
<dbReference type="Pfam" id="PF12894">
    <property type="entry name" value="ANAPC4_WD40"/>
    <property type="match status" value="1"/>
</dbReference>
<dbReference type="Pfam" id="PF00400">
    <property type="entry name" value="WD40"/>
    <property type="match status" value="3"/>
</dbReference>
<evidence type="ECO:0000313" key="7">
    <source>
        <dbReference type="Proteomes" id="UP001151699"/>
    </source>
</evidence>
<dbReference type="InterPro" id="IPR024977">
    <property type="entry name" value="Apc4-like_WD40_dom"/>
</dbReference>
<organism evidence="6 7">
    <name type="scientific">Pseudolycoriella hygida</name>
    <dbReference type="NCBI Taxonomy" id="35572"/>
    <lineage>
        <taxon>Eukaryota</taxon>
        <taxon>Metazoa</taxon>
        <taxon>Ecdysozoa</taxon>
        <taxon>Arthropoda</taxon>
        <taxon>Hexapoda</taxon>
        <taxon>Insecta</taxon>
        <taxon>Pterygota</taxon>
        <taxon>Neoptera</taxon>
        <taxon>Endopterygota</taxon>
        <taxon>Diptera</taxon>
        <taxon>Nematocera</taxon>
        <taxon>Sciaroidea</taxon>
        <taxon>Sciaridae</taxon>
        <taxon>Pseudolycoriella</taxon>
    </lineage>
</organism>
<gene>
    <name evidence="6" type="primary">AAMP</name>
    <name evidence="6" type="ORF">Bhyg_00574</name>
</gene>
<dbReference type="Proteomes" id="UP001151699">
    <property type="component" value="Chromosome A"/>
</dbReference>
<dbReference type="PANTHER" id="PTHR19857">
    <property type="entry name" value="MITOCHONDRIAL DIVISION PROTEIN 1-RELATED"/>
    <property type="match status" value="1"/>
</dbReference>
<comment type="caution">
    <text evidence="6">The sequence shown here is derived from an EMBL/GenBank/DDBJ whole genome shotgun (WGS) entry which is preliminary data.</text>
</comment>
<evidence type="ECO:0000256" key="2">
    <source>
        <dbReference type="ARBA" id="ARBA00022737"/>
    </source>
</evidence>
<dbReference type="OrthoDB" id="10261640at2759"/>
<sequence length="399" mass="43490">MKSNTPPTSPFNETEIVDEDEYIELGDAEEILNEWDQPTESDDEIGDEPDDDRMEAPVERDDSFITFAKHGKPVFCGSLHPTLDIAVTGGEDDKAYVWSYETGEVVFEVEGHKDTIICAQFSGDGHYLATSDLSGDIQVFKVNNKYSKVWEFSMGDMAWMQWHKSANVLLAGAEQGEVYVFRIPSGECKVLQGNGHKAEVGELMADGKKLVVGYGDGTIKLWDIRSSSVSQEIAAKSPLGHSSAVTCIATDSENRIFLSGSEDSEILIGCASGPMGKLLANSGSVESLAFCQDSDNKLAASGTIEGKIALWDITKQAIRAECENTNSGITKLFWGPNHTLFCGTLAGMISAFDGRSGQLKFSLHGHQAEIYDLCYNHSKSILLSTSEDGTSKIFKDFQI</sequence>
<dbReference type="SUPFAM" id="SSF50978">
    <property type="entry name" value="WD40 repeat-like"/>
    <property type="match status" value="1"/>
</dbReference>
<dbReference type="InterPro" id="IPR036322">
    <property type="entry name" value="WD40_repeat_dom_sf"/>
</dbReference>
<dbReference type="EMBL" id="WJQU01000001">
    <property type="protein sequence ID" value="KAJ6645368.1"/>
    <property type="molecule type" value="Genomic_DNA"/>
</dbReference>
<keyword evidence="2" id="KW-0677">Repeat</keyword>